<dbReference type="Proteomes" id="UP000002281">
    <property type="component" value="Chromosome 2"/>
</dbReference>
<dbReference type="InterPro" id="IPR050300">
    <property type="entry name" value="GDXG_lipolytic_enzyme"/>
</dbReference>
<reference evidence="5" key="3">
    <citation type="submission" date="2025-09" db="UniProtKB">
        <authorList>
            <consortium name="Ensembl"/>
        </authorList>
    </citation>
    <scope>IDENTIFICATION</scope>
    <source>
        <strain evidence="5">Thoroughbred</strain>
    </source>
</reference>
<dbReference type="OrthoDB" id="408631at2759"/>
<dbReference type="GO" id="GO:0016020">
    <property type="term" value="C:membrane"/>
    <property type="evidence" value="ECO:0007669"/>
    <property type="project" value="InterPro"/>
</dbReference>
<evidence type="ECO:0000256" key="1">
    <source>
        <dbReference type="ARBA" id="ARBA00010515"/>
    </source>
</evidence>
<dbReference type="Ensembl" id="ENSECAT00000110152.1">
    <property type="protein sequence ID" value="ENSECAP00000084010.1"/>
    <property type="gene ID" value="ENSECAG00000013280.4"/>
</dbReference>
<evidence type="ECO:0000259" key="4">
    <source>
        <dbReference type="Pfam" id="PF07859"/>
    </source>
</evidence>
<evidence type="ECO:0000313" key="5">
    <source>
        <dbReference type="Ensembl" id="ENSECAP00000084010.1"/>
    </source>
</evidence>
<keyword evidence="2" id="KW-0378">Hydrolase</keyword>
<comment type="similarity">
    <text evidence="1">Belongs to the 'GDXG' lipolytic enzyme family.</text>
</comment>
<organism evidence="5 6">
    <name type="scientific">Equus caballus</name>
    <name type="common">Horse</name>
    <dbReference type="NCBI Taxonomy" id="9796"/>
    <lineage>
        <taxon>Eukaryota</taxon>
        <taxon>Metazoa</taxon>
        <taxon>Chordata</taxon>
        <taxon>Craniata</taxon>
        <taxon>Vertebrata</taxon>
        <taxon>Euteleostomi</taxon>
        <taxon>Mammalia</taxon>
        <taxon>Eutheria</taxon>
        <taxon>Laurasiatheria</taxon>
        <taxon>Perissodactyla</taxon>
        <taxon>Equidae</taxon>
        <taxon>Equus</taxon>
    </lineage>
</organism>
<dbReference type="InterPro" id="IPR017157">
    <property type="entry name" value="Arylacetamide_deacetylase"/>
</dbReference>
<reference evidence="5" key="2">
    <citation type="submission" date="2025-08" db="UniProtKB">
        <authorList>
            <consortium name="Ensembl"/>
        </authorList>
    </citation>
    <scope>IDENTIFICATION</scope>
    <source>
        <strain evidence="5">Thoroughbred</strain>
    </source>
</reference>
<dbReference type="Pfam" id="PF07859">
    <property type="entry name" value="Abhydrolase_3"/>
    <property type="match status" value="2"/>
</dbReference>
<reference evidence="5 6" key="1">
    <citation type="journal article" date="2009" name="Science">
        <title>Genome sequence, comparative analysis, and population genetics of the domestic horse.</title>
        <authorList>
            <consortium name="Broad Institute Genome Sequencing Platform"/>
            <consortium name="Broad Institute Whole Genome Assembly Team"/>
            <person name="Wade C.M."/>
            <person name="Giulotto E."/>
            <person name="Sigurdsson S."/>
            <person name="Zoli M."/>
            <person name="Gnerre S."/>
            <person name="Imsland F."/>
            <person name="Lear T.L."/>
            <person name="Adelson D.L."/>
            <person name="Bailey E."/>
            <person name="Bellone R.R."/>
            <person name="Bloecker H."/>
            <person name="Distl O."/>
            <person name="Edgar R.C."/>
            <person name="Garber M."/>
            <person name="Leeb T."/>
            <person name="Mauceli E."/>
            <person name="MacLeod J.N."/>
            <person name="Penedo M.C.T."/>
            <person name="Raison J.M."/>
            <person name="Sharpe T."/>
            <person name="Vogel J."/>
            <person name="Andersson L."/>
            <person name="Antczak D.F."/>
            <person name="Biagi T."/>
            <person name="Binns M.M."/>
            <person name="Chowdhary B.P."/>
            <person name="Coleman S.J."/>
            <person name="Della Valle G."/>
            <person name="Fryc S."/>
            <person name="Guerin G."/>
            <person name="Hasegawa T."/>
            <person name="Hill E.W."/>
            <person name="Jurka J."/>
            <person name="Kiialainen A."/>
            <person name="Lindgren G."/>
            <person name="Liu J."/>
            <person name="Magnani E."/>
            <person name="Mickelson J.R."/>
            <person name="Murray J."/>
            <person name="Nergadze S.G."/>
            <person name="Onofrio R."/>
            <person name="Pedroni S."/>
            <person name="Piras M.F."/>
            <person name="Raudsepp T."/>
            <person name="Rocchi M."/>
            <person name="Roeed K.H."/>
            <person name="Ryder O.A."/>
            <person name="Searle S."/>
            <person name="Skow L."/>
            <person name="Swinburne J.E."/>
            <person name="Syvaenen A.C."/>
            <person name="Tozaki T."/>
            <person name="Valberg S.J."/>
            <person name="Vaudin M."/>
            <person name="White J.R."/>
            <person name="Zody M.C."/>
            <person name="Lander E.S."/>
            <person name="Lindblad-Toh K."/>
        </authorList>
    </citation>
    <scope>NUCLEOTIDE SEQUENCE [LARGE SCALE GENOMIC DNA]</scope>
    <source>
        <strain evidence="5 6">Thoroughbred</strain>
    </source>
</reference>
<feature type="domain" description="Alpha/beta hydrolase fold-3" evidence="4">
    <location>
        <begin position="318"/>
        <end position="382"/>
    </location>
</feature>
<feature type="domain" description="Alpha/beta hydrolase fold-3" evidence="4">
    <location>
        <begin position="117"/>
        <end position="259"/>
    </location>
</feature>
<evidence type="ECO:0000313" key="6">
    <source>
        <dbReference type="Proteomes" id="UP000002281"/>
    </source>
</evidence>
<dbReference type="Gene3D" id="3.40.50.1820">
    <property type="entry name" value="alpha/beta hydrolase"/>
    <property type="match status" value="1"/>
</dbReference>
<dbReference type="PANTHER" id="PTHR48081:SF32">
    <property type="entry name" value="ALPHA_BETA HYDROLASE FOLD-3 DOMAIN-CONTAINING PROTEIN"/>
    <property type="match status" value="1"/>
</dbReference>
<accession>A0A9L0TA67</accession>
<dbReference type="AlphaFoldDB" id="A0A9L0TA67"/>
<dbReference type="PANTHER" id="PTHR48081">
    <property type="entry name" value="AB HYDROLASE SUPERFAMILY PROTEIN C4A8.06C"/>
    <property type="match status" value="1"/>
</dbReference>
<evidence type="ECO:0000256" key="2">
    <source>
        <dbReference type="ARBA" id="ARBA00022801"/>
    </source>
</evidence>
<protein>
    <submittedName>
        <fullName evidence="5">Arylacetamide deacetylase like 3</fullName>
    </submittedName>
</protein>
<keyword evidence="6" id="KW-1185">Reference proteome</keyword>
<feature type="active site" evidence="3">
    <location>
        <position position="349"/>
    </location>
</feature>
<sequence>MVLPLLLLVLPGAACMFSLGVGLWVVCSQLLTADIPAAVGHRVKLWVLHCLLELLMTWGRIFEKLRICSMPEFVRFVHDLQPLKKDPDVRVTDLRYGTIPVRLYQPKASSCTLRRGIVFYHGGGGILGSLNTHHSICCHLSKESDAVLLAVGYRKLPQHKSPVPIRDCLAATIRFLKSLKTYGVDPARVVVCGESAGGAAAAFICQNLVDSPDLPKIRAQILIYPTLQCLDFQSPSYQQNKNIPLLSLSFLFYCLCSYLDISPSWKSTVLKGAHLPAEVWEKYRKWIGVENIPERFKKRGYRWMPREPLNEDAYQEAKFMLDLANSPLLAEDEVVFRLPEACIVSCEYDLLRDHSLLYKKRLEDLRVPVTWHHMEDGFHGVFATFDMGFLSFPCSSRIMNAVVHFLKGL</sequence>
<gene>
    <name evidence="5" type="primary">AADACL3</name>
</gene>
<feature type="active site" evidence="3">
    <location>
        <position position="379"/>
    </location>
</feature>
<name>A0A9L0TA67_HORSE</name>
<dbReference type="GeneTree" id="ENSGT00940000162160"/>
<dbReference type="InterPro" id="IPR013094">
    <property type="entry name" value="AB_hydrolase_3"/>
</dbReference>
<evidence type="ECO:0000256" key="3">
    <source>
        <dbReference type="PIRSR" id="PIRSR037251-1"/>
    </source>
</evidence>
<dbReference type="SUPFAM" id="SSF53474">
    <property type="entry name" value="alpha/beta-Hydrolases"/>
    <property type="match status" value="1"/>
</dbReference>
<dbReference type="PIRSF" id="PIRSF037251">
    <property type="entry name" value="Arylacetamide_deacetylase"/>
    <property type="match status" value="1"/>
</dbReference>
<dbReference type="InterPro" id="IPR029058">
    <property type="entry name" value="AB_hydrolase_fold"/>
</dbReference>
<feature type="active site" evidence="3">
    <location>
        <position position="195"/>
    </location>
</feature>
<dbReference type="GO" id="GO:0052689">
    <property type="term" value="F:carboxylic ester hydrolase activity"/>
    <property type="evidence" value="ECO:0007669"/>
    <property type="project" value="InterPro"/>
</dbReference>
<proteinExistence type="inferred from homology"/>